<dbReference type="HOGENOM" id="CLU_080904_1_2_12"/>
<protein>
    <submittedName>
        <fullName evidence="4">Phosphoribosyl transferase domain protein</fullName>
    </submittedName>
</protein>
<evidence type="ECO:0000256" key="2">
    <source>
        <dbReference type="ARBA" id="ARBA00022679"/>
    </source>
</evidence>
<gene>
    <name evidence="4" type="ordered locus">TREPR_2807</name>
</gene>
<dbReference type="PANTHER" id="PTHR43363:SF1">
    <property type="entry name" value="HYPOXANTHINE-GUANINE PHOSPHORIBOSYLTRANSFERASE"/>
    <property type="match status" value="1"/>
</dbReference>
<evidence type="ECO:0000313" key="5">
    <source>
        <dbReference type="Proteomes" id="UP000009223"/>
    </source>
</evidence>
<accession>F5YPY3</accession>
<keyword evidence="5" id="KW-1185">Reference proteome</keyword>
<dbReference type="GO" id="GO:0016757">
    <property type="term" value="F:glycosyltransferase activity"/>
    <property type="evidence" value="ECO:0007669"/>
    <property type="project" value="UniProtKB-KW"/>
</dbReference>
<dbReference type="Pfam" id="PF00156">
    <property type="entry name" value="Pribosyltran"/>
    <property type="match status" value="1"/>
</dbReference>
<dbReference type="STRING" id="545694.TREPR_2807"/>
<dbReference type="Gene3D" id="3.40.50.2020">
    <property type="match status" value="1"/>
</dbReference>
<dbReference type="EMBL" id="CP001843">
    <property type="protein sequence ID" value="AEF85661.1"/>
    <property type="molecule type" value="Genomic_DNA"/>
</dbReference>
<dbReference type="SUPFAM" id="SSF53271">
    <property type="entry name" value="PRTase-like"/>
    <property type="match status" value="1"/>
</dbReference>
<keyword evidence="2 4" id="KW-0808">Transferase</keyword>
<dbReference type="OrthoDB" id="199120at2"/>
<dbReference type="eggNOG" id="COG2236">
    <property type="taxonomic scope" value="Bacteria"/>
</dbReference>
<name>F5YPY3_TREPZ</name>
<feature type="domain" description="Phosphoribosyltransferase" evidence="3">
    <location>
        <begin position="17"/>
        <end position="121"/>
    </location>
</feature>
<dbReference type="AlphaFoldDB" id="F5YPY3"/>
<reference evidence="4 5" key="2">
    <citation type="journal article" date="2011" name="ISME J.">
        <title>RNA-seq reveals cooperative metabolic interactions between two termite-gut spirochete species in co-culture.</title>
        <authorList>
            <person name="Rosenthal A.Z."/>
            <person name="Matson E.G."/>
            <person name="Eldar A."/>
            <person name="Leadbetter J.R."/>
        </authorList>
    </citation>
    <scope>NUCLEOTIDE SEQUENCE [LARGE SCALE GENOMIC DNA]</scope>
    <source>
        <strain evidence="5">ATCC BAA-887 / DSM 12427 / ZAS-2</strain>
    </source>
</reference>
<dbReference type="Proteomes" id="UP000009223">
    <property type="component" value="Chromosome"/>
</dbReference>
<dbReference type="KEGG" id="tpi:TREPR_2807"/>
<dbReference type="InterPro" id="IPR000836">
    <property type="entry name" value="PRTase_dom"/>
</dbReference>
<dbReference type="PANTHER" id="PTHR43363">
    <property type="entry name" value="HYPOXANTHINE PHOSPHORIBOSYLTRANSFERASE"/>
    <property type="match status" value="1"/>
</dbReference>
<evidence type="ECO:0000259" key="3">
    <source>
        <dbReference type="Pfam" id="PF00156"/>
    </source>
</evidence>
<organism evidence="4 5">
    <name type="scientific">Treponema primitia (strain ATCC BAA-887 / DSM 12427 / ZAS-2)</name>
    <dbReference type="NCBI Taxonomy" id="545694"/>
    <lineage>
        <taxon>Bacteria</taxon>
        <taxon>Pseudomonadati</taxon>
        <taxon>Spirochaetota</taxon>
        <taxon>Spirochaetia</taxon>
        <taxon>Spirochaetales</taxon>
        <taxon>Treponemataceae</taxon>
        <taxon>Treponema</taxon>
    </lineage>
</organism>
<dbReference type="InterPro" id="IPR029057">
    <property type="entry name" value="PRTase-like"/>
</dbReference>
<keyword evidence="1" id="KW-0328">Glycosyltransferase</keyword>
<reference evidence="5" key="1">
    <citation type="submission" date="2009-12" db="EMBL/GenBank/DDBJ databases">
        <title>Complete sequence of Treponema primitia strain ZAS-2.</title>
        <authorList>
            <person name="Tetu S.G."/>
            <person name="Matson E."/>
            <person name="Ren Q."/>
            <person name="Seshadri R."/>
            <person name="Elbourne L."/>
            <person name="Hassan K.A."/>
            <person name="Durkin A."/>
            <person name="Radune D."/>
            <person name="Mohamoud Y."/>
            <person name="Shay R."/>
            <person name="Jin S."/>
            <person name="Zhang X."/>
            <person name="Lucey K."/>
            <person name="Ballor N.R."/>
            <person name="Ottesen E."/>
            <person name="Rosenthal R."/>
            <person name="Allen A."/>
            <person name="Leadbetter J.R."/>
            <person name="Paulsen I.T."/>
        </authorList>
    </citation>
    <scope>NUCLEOTIDE SEQUENCE [LARGE SCALE GENOMIC DNA]</scope>
    <source>
        <strain evidence="5">ATCC BAA-887 / DSM 12427 / ZAS-2</strain>
    </source>
</reference>
<evidence type="ECO:0000256" key="1">
    <source>
        <dbReference type="ARBA" id="ARBA00022676"/>
    </source>
</evidence>
<evidence type="ECO:0000313" key="4">
    <source>
        <dbReference type="EMBL" id="AEF85661.1"/>
    </source>
</evidence>
<proteinExistence type="predicted"/>
<sequence length="204" mass="23579">MVKEFLPYDMVRNNALKLAHRIYHDGFIPDVIYVSLRGGAYLGNVISEYFKIVRRGSRPVYYAAVVARSYTGVRESDQVKVEGWTYAPEHLRIGDKVLLVDDIFDSGRTINHLTGVILEKGIPRDDIKVAVHDYKYVYDKGEQLPIQPDYWCRKHELSVKDEDLWIHYMSHELVGLSPAELEEHYYAHDPELRAVLDVLKGSDN</sequence>
<dbReference type="CDD" id="cd06223">
    <property type="entry name" value="PRTases_typeI"/>
    <property type="match status" value="1"/>
</dbReference>
<dbReference type="RefSeq" id="WP_015707428.1">
    <property type="nucleotide sequence ID" value="NC_015578.1"/>
</dbReference>